<evidence type="ECO:0000256" key="2">
    <source>
        <dbReference type="ARBA" id="ARBA00022679"/>
    </source>
</evidence>
<dbReference type="Proteomes" id="UP000050482">
    <property type="component" value="Unassembled WGS sequence"/>
</dbReference>
<organism evidence="8 9">
    <name type="scientific">Alicyclobacillus ferrooxydans</name>
    <dbReference type="NCBI Taxonomy" id="471514"/>
    <lineage>
        <taxon>Bacteria</taxon>
        <taxon>Bacillati</taxon>
        <taxon>Bacillota</taxon>
        <taxon>Bacilli</taxon>
        <taxon>Bacillales</taxon>
        <taxon>Alicyclobacillaceae</taxon>
        <taxon>Alicyclobacillus</taxon>
    </lineage>
</organism>
<dbReference type="Gene3D" id="1.10.10.1600">
    <property type="entry name" value="Bacterial DNA polymerase III alpha subunit, thumb domain"/>
    <property type="match status" value="1"/>
</dbReference>
<dbReference type="PATRIC" id="fig|471514.4.peg.3856"/>
<accession>A0A0P9CLK4</accession>
<name>A0A0P9CLK4_9BACL</name>
<dbReference type="GO" id="GO:0003887">
    <property type="term" value="F:DNA-directed DNA polymerase activity"/>
    <property type="evidence" value="ECO:0007669"/>
    <property type="project" value="UniProtKB-KW"/>
</dbReference>
<dbReference type="InterPro" id="IPR003141">
    <property type="entry name" value="Pol/His_phosphatase_N"/>
</dbReference>
<protein>
    <recommendedName>
        <fullName evidence="1">DNA-directed DNA polymerase</fullName>
        <ecNumber evidence="1">2.7.7.7</ecNumber>
    </recommendedName>
</protein>
<dbReference type="EMBL" id="LJCO01000100">
    <property type="protein sequence ID" value="KPV39905.1"/>
    <property type="molecule type" value="Genomic_DNA"/>
</dbReference>
<keyword evidence="4" id="KW-0235">DNA replication</keyword>
<dbReference type="InterPro" id="IPR041931">
    <property type="entry name" value="DNA_pol3_alpha_thumb_dom"/>
</dbReference>
<comment type="caution">
    <text evidence="8">The sequence shown here is derived from an EMBL/GenBank/DDBJ whole genome shotgun (WGS) entry which is preliminary data.</text>
</comment>
<evidence type="ECO:0000256" key="5">
    <source>
        <dbReference type="ARBA" id="ARBA00022932"/>
    </source>
</evidence>
<evidence type="ECO:0000256" key="4">
    <source>
        <dbReference type="ARBA" id="ARBA00022705"/>
    </source>
</evidence>
<dbReference type="Pfam" id="PF02811">
    <property type="entry name" value="PHP"/>
    <property type="match status" value="1"/>
</dbReference>
<dbReference type="EC" id="2.7.7.7" evidence="1"/>
<dbReference type="InterPro" id="IPR004013">
    <property type="entry name" value="PHP_dom"/>
</dbReference>
<evidence type="ECO:0000256" key="6">
    <source>
        <dbReference type="ARBA" id="ARBA00049244"/>
    </source>
</evidence>
<dbReference type="OrthoDB" id="9803237at2"/>
<dbReference type="InterPro" id="IPR040982">
    <property type="entry name" value="DNA_pol3_finger"/>
</dbReference>
<dbReference type="SMART" id="SM00481">
    <property type="entry name" value="POLIIIAc"/>
    <property type="match status" value="1"/>
</dbReference>
<dbReference type="Gene3D" id="3.20.20.140">
    <property type="entry name" value="Metal-dependent hydrolases"/>
    <property type="match status" value="1"/>
</dbReference>
<dbReference type="GO" id="GO:0006260">
    <property type="term" value="P:DNA replication"/>
    <property type="evidence" value="ECO:0007669"/>
    <property type="project" value="UniProtKB-KW"/>
</dbReference>
<evidence type="ECO:0000313" key="8">
    <source>
        <dbReference type="EMBL" id="KPV39905.1"/>
    </source>
</evidence>
<keyword evidence="3" id="KW-0548">Nucleotidyltransferase</keyword>
<keyword evidence="9" id="KW-1185">Reference proteome</keyword>
<keyword evidence="5" id="KW-0239">DNA-directed DNA polymerase</keyword>
<dbReference type="InterPro" id="IPR004805">
    <property type="entry name" value="DnaE2/DnaE/PolC"/>
</dbReference>
<dbReference type="Pfam" id="PF14579">
    <property type="entry name" value="HHH_6"/>
    <property type="match status" value="1"/>
</dbReference>
<dbReference type="Gene3D" id="1.10.150.870">
    <property type="match status" value="1"/>
</dbReference>
<dbReference type="Pfam" id="PF17657">
    <property type="entry name" value="DNA_pol3_finger"/>
    <property type="match status" value="1"/>
</dbReference>
<dbReference type="PANTHER" id="PTHR32294">
    <property type="entry name" value="DNA POLYMERASE III SUBUNIT ALPHA"/>
    <property type="match status" value="1"/>
</dbReference>
<evidence type="ECO:0000313" key="9">
    <source>
        <dbReference type="Proteomes" id="UP000050482"/>
    </source>
</evidence>
<dbReference type="GO" id="GO:0008408">
    <property type="term" value="F:3'-5' exonuclease activity"/>
    <property type="evidence" value="ECO:0007669"/>
    <property type="project" value="InterPro"/>
</dbReference>
<dbReference type="Pfam" id="PF07733">
    <property type="entry name" value="DNA_pol3_alpha"/>
    <property type="match status" value="1"/>
</dbReference>
<dbReference type="InterPro" id="IPR016195">
    <property type="entry name" value="Pol/histidinol_Pase-like"/>
</dbReference>
<reference evidence="8 9" key="1">
    <citation type="submission" date="2015-09" db="EMBL/GenBank/DDBJ databases">
        <title>Draft genome sequence of Alicyclobacillus ferrooxydans DSM 22381.</title>
        <authorList>
            <person name="Hemp J."/>
        </authorList>
    </citation>
    <scope>NUCLEOTIDE SEQUENCE [LARGE SCALE GENOMIC DNA]</scope>
    <source>
        <strain evidence="8 9">TC-34</strain>
    </source>
</reference>
<gene>
    <name evidence="8" type="ORF">AN477_22070</name>
</gene>
<evidence type="ECO:0000259" key="7">
    <source>
        <dbReference type="SMART" id="SM00481"/>
    </source>
</evidence>
<dbReference type="PANTHER" id="PTHR32294:SF0">
    <property type="entry name" value="DNA POLYMERASE III SUBUNIT ALPHA"/>
    <property type="match status" value="1"/>
</dbReference>
<proteinExistence type="predicted"/>
<dbReference type="NCBIfam" id="NF004226">
    <property type="entry name" value="PRK05673.1"/>
    <property type="match status" value="1"/>
</dbReference>
<comment type="catalytic activity">
    <reaction evidence="6">
        <text>DNA(n) + a 2'-deoxyribonucleoside 5'-triphosphate = DNA(n+1) + diphosphate</text>
        <dbReference type="Rhea" id="RHEA:22508"/>
        <dbReference type="Rhea" id="RHEA-COMP:17339"/>
        <dbReference type="Rhea" id="RHEA-COMP:17340"/>
        <dbReference type="ChEBI" id="CHEBI:33019"/>
        <dbReference type="ChEBI" id="CHEBI:61560"/>
        <dbReference type="ChEBI" id="CHEBI:173112"/>
        <dbReference type="EC" id="2.7.7.7"/>
    </reaction>
</comment>
<dbReference type="AlphaFoldDB" id="A0A0P9CLK4"/>
<sequence>MGLTEFVHLHVHTEYSLRESTLRLSDAVHLAVESGMTSLAITDSNALYGAIPFYNAAKAAGIKPIIGAQLHVGQASVLDSPQPGLVSRSALDTAVFLAEDFRGYQSLVRLVSQAQARVRQPAVTFEELAANATGLIALIGGGESLSLQRFSGGTPDEAATWLKLWLEYWPHTHLFADVQDHGLVRERKGLPAFVRWAREHHVPLVATNDVHYADERDADIQRILAQMDNQGASQALEGDRYGLVTQEEMLHRFSKLPEAAENTLVIAERCNFELPETRPLLPKYPTQDGEPAPVVLRRAAVEGVRRRYGGVEGEVRERLDYELSVIEQMGFSDYFLVVADFIRYAHKNGISTGPGRGSAAGSLVAYALRITDVDPLKYKLLFERFLNPERVSWPDIDTDFEYERRGEVIQYVLERYGRDYVAQIGTFGTLAARAALRDSGRVLQTPPKVVDSLARQIPSMPGITLAKALEEVPGLKAQIESSTEARTLWETASQLEGLPRHTSTHAAGVVISPIPIQDLSPVQPGGDGIPVTQYPMEVIERLGLIKMDFLGLRTLTFLDRCIASIEAHTGKRLDWRNVPMDDSKTFQMLSRGETEGCFQLESAGMRRVLRDLKPSHFEDIVAVNALYRPGPMDNIPAFIASKHGRTPIHYPHADLAPILKDTYGVIVYQEQIMQIAYLMAGFSLGQADLLRRAVGKKKREVLDQERERFVTGCIGKGYDEEVANHVYDLIVRFADYGFPLSHAAAYAVLAFRTAYLRANFFAHFTAALLTMTAGDENKVKTYTRDAKAHRIDVLPPSILHSQSDFTVTSDGNIRTGLLSVKNVGRGAVEAILTARQESDFDSLVDFLQRVNNRICNRRAVEALLQAGALDDFIPTNAAPTVRLQILEEAYQTAEEGRQSKGLGLVFAEDSSAKENVLYIRYDARRGPENQLQQVKQILVNYPGEIRVALYNQANRSLRVLEEKWSVSVRPELISLLEETVGIGNAKLGQMPERRRTSRSQ</sequence>
<dbReference type="InterPro" id="IPR011708">
    <property type="entry name" value="DNA_pol3_alpha_NTPase_dom"/>
</dbReference>
<dbReference type="SUPFAM" id="SSF89550">
    <property type="entry name" value="PHP domain-like"/>
    <property type="match status" value="1"/>
</dbReference>
<feature type="domain" description="Polymerase/histidinol phosphatase N-terminal" evidence="7">
    <location>
        <begin position="7"/>
        <end position="74"/>
    </location>
</feature>
<evidence type="ECO:0000256" key="1">
    <source>
        <dbReference type="ARBA" id="ARBA00012417"/>
    </source>
</evidence>
<dbReference type="NCBIfam" id="TIGR00594">
    <property type="entry name" value="polc"/>
    <property type="match status" value="1"/>
</dbReference>
<dbReference type="STRING" id="471514.AN477_22070"/>
<dbReference type="InterPro" id="IPR029460">
    <property type="entry name" value="DNAPol_HHH"/>
</dbReference>
<keyword evidence="2" id="KW-0808">Transferase</keyword>
<evidence type="ECO:0000256" key="3">
    <source>
        <dbReference type="ARBA" id="ARBA00022695"/>
    </source>
</evidence>